<dbReference type="PANTHER" id="PTHR47165:SF4">
    <property type="entry name" value="OS03G0429900 PROTEIN"/>
    <property type="match status" value="1"/>
</dbReference>
<dbReference type="Gene3D" id="2.40.50.140">
    <property type="entry name" value="Nucleic acid-binding proteins"/>
    <property type="match status" value="3"/>
</dbReference>
<evidence type="ECO:0000256" key="5">
    <source>
        <dbReference type="ARBA" id="ARBA00023125"/>
    </source>
</evidence>
<evidence type="ECO:0000256" key="3">
    <source>
        <dbReference type="ARBA" id="ARBA00022771"/>
    </source>
</evidence>
<keyword evidence="3" id="KW-0863">Zinc-finger</keyword>
<accession>A0A433D2E8</accession>
<proteinExistence type="inferred from homology"/>
<dbReference type="GO" id="GO:0003677">
    <property type="term" value="F:DNA binding"/>
    <property type="evidence" value="ECO:0007669"/>
    <property type="project" value="UniProtKB-KW"/>
</dbReference>
<evidence type="ECO:0000256" key="1">
    <source>
        <dbReference type="ARBA" id="ARBA00005690"/>
    </source>
</evidence>
<dbReference type="FunFam" id="2.40.50.140:FF:000090">
    <property type="entry name" value="Replication protein A subunit"/>
    <property type="match status" value="1"/>
</dbReference>
<name>A0A433D2E8_9FUNG</name>
<feature type="domain" description="Replication protein A OB" evidence="7">
    <location>
        <begin position="63"/>
        <end position="156"/>
    </location>
</feature>
<comment type="caution">
    <text evidence="8">The sequence shown here is derived from an EMBL/GenBank/DDBJ whole genome shotgun (WGS) entry which is preliminary data.</text>
</comment>
<feature type="domain" description="Replication factor A C-terminal" evidence="6">
    <location>
        <begin position="248"/>
        <end position="335"/>
    </location>
</feature>
<dbReference type="Proteomes" id="UP000268093">
    <property type="component" value="Unassembled WGS sequence"/>
</dbReference>
<dbReference type="GO" id="GO:0008270">
    <property type="term" value="F:zinc ion binding"/>
    <property type="evidence" value="ECO:0007669"/>
    <property type="project" value="UniProtKB-KW"/>
</dbReference>
<evidence type="ECO:0000259" key="6">
    <source>
        <dbReference type="Pfam" id="PF08646"/>
    </source>
</evidence>
<organism evidence="8 9">
    <name type="scientific">Jimgerdemannia flammicorona</name>
    <dbReference type="NCBI Taxonomy" id="994334"/>
    <lineage>
        <taxon>Eukaryota</taxon>
        <taxon>Fungi</taxon>
        <taxon>Fungi incertae sedis</taxon>
        <taxon>Mucoromycota</taxon>
        <taxon>Mucoromycotina</taxon>
        <taxon>Endogonomycetes</taxon>
        <taxon>Endogonales</taxon>
        <taxon>Endogonaceae</taxon>
        <taxon>Jimgerdemannia</taxon>
    </lineage>
</organism>
<keyword evidence="9" id="KW-1185">Reference proteome</keyword>
<evidence type="ECO:0008006" key="10">
    <source>
        <dbReference type="Google" id="ProtNLM"/>
    </source>
</evidence>
<dbReference type="CDD" id="cd04476">
    <property type="entry name" value="RPA1_DBD_C"/>
    <property type="match status" value="1"/>
</dbReference>
<dbReference type="InterPro" id="IPR012340">
    <property type="entry name" value="NA-bd_OB-fold"/>
</dbReference>
<sequence>MSTPLFNPATQVYLITKARVTMARKQFSTLTNDYELTFETATEVTPCPDNDVPKIRYSFVPLGELVNIDKDANVDVIGIVTNDNGISSLIAKKTGKPVCISHVLDSRLKKRDITIVDQSHYAVKLTLWDRHAETFESIIDSIIAFKGVRVSDFGGECYLEWVCDWSCVVEIGCRSLSLSSGGTIVVDPDTPESHTLRGWYDTAGRTESFQTYSGFGDGSWDSSPDSNKRKTFAQVKDESLGMNEKPDYFVTKGTVIFFRQETISYPACKECKKKVIEEGTGWRCEKCQKTWPEPTHRYIMSISVSDPTGQVWMNAFDEVAEKLLGQTAGEMLMLRVSYLCHAVAPRQQRREVPRRVRRRHLQILHLQVPGQARDVQFPHPVHGTSPRVESPDVLLLRGSPDLDSEISGTARQNWLSRMKVDGVDAVGVALEPLH</sequence>
<dbReference type="PANTHER" id="PTHR47165">
    <property type="entry name" value="OS03G0429900 PROTEIN"/>
    <property type="match status" value="1"/>
</dbReference>
<dbReference type="AlphaFoldDB" id="A0A433D2E8"/>
<evidence type="ECO:0000256" key="2">
    <source>
        <dbReference type="ARBA" id="ARBA00022723"/>
    </source>
</evidence>
<dbReference type="Pfam" id="PF08646">
    <property type="entry name" value="Rep_fac-A_C"/>
    <property type="match status" value="1"/>
</dbReference>
<evidence type="ECO:0000259" key="7">
    <source>
        <dbReference type="Pfam" id="PF16900"/>
    </source>
</evidence>
<evidence type="ECO:0000313" key="8">
    <source>
        <dbReference type="EMBL" id="RUP45011.1"/>
    </source>
</evidence>
<dbReference type="InterPro" id="IPR013955">
    <property type="entry name" value="Rep_factor-A_C"/>
</dbReference>
<keyword evidence="2" id="KW-0479">Metal-binding</keyword>
<dbReference type="InterPro" id="IPR047192">
    <property type="entry name" value="Euk_RPA1_DBD_C"/>
</dbReference>
<comment type="similarity">
    <text evidence="1">Belongs to the replication factor A protein 1 family.</text>
</comment>
<dbReference type="SUPFAM" id="SSF50249">
    <property type="entry name" value="Nucleic acid-binding proteins"/>
    <property type="match status" value="3"/>
</dbReference>
<dbReference type="Pfam" id="PF16900">
    <property type="entry name" value="REPA_OB_2"/>
    <property type="match status" value="1"/>
</dbReference>
<protein>
    <recommendedName>
        <fullName evidence="10">Replication protein A subunit</fullName>
    </recommendedName>
</protein>
<evidence type="ECO:0000256" key="4">
    <source>
        <dbReference type="ARBA" id="ARBA00022833"/>
    </source>
</evidence>
<gene>
    <name evidence="8" type="ORF">BC936DRAFT_148730</name>
</gene>
<keyword evidence="4" id="KW-0862">Zinc</keyword>
<dbReference type="InterPro" id="IPR031657">
    <property type="entry name" value="REPA_OB_2"/>
</dbReference>
<dbReference type="CDD" id="cd04475">
    <property type="entry name" value="RPA1_DBD_B"/>
    <property type="match status" value="1"/>
</dbReference>
<keyword evidence="5" id="KW-0238">DNA-binding</keyword>
<dbReference type="OrthoDB" id="1751331at2759"/>
<dbReference type="EMBL" id="RBNI01007943">
    <property type="protein sequence ID" value="RUP45011.1"/>
    <property type="molecule type" value="Genomic_DNA"/>
</dbReference>
<reference evidence="8 9" key="1">
    <citation type="journal article" date="2018" name="New Phytol.">
        <title>Phylogenomics of Endogonaceae and evolution of mycorrhizas within Mucoromycota.</title>
        <authorList>
            <person name="Chang Y."/>
            <person name="Desiro A."/>
            <person name="Na H."/>
            <person name="Sandor L."/>
            <person name="Lipzen A."/>
            <person name="Clum A."/>
            <person name="Barry K."/>
            <person name="Grigoriev I.V."/>
            <person name="Martin F.M."/>
            <person name="Stajich J.E."/>
            <person name="Smith M.E."/>
            <person name="Bonito G."/>
            <person name="Spatafora J.W."/>
        </authorList>
    </citation>
    <scope>NUCLEOTIDE SEQUENCE [LARGE SCALE GENOMIC DNA]</scope>
    <source>
        <strain evidence="8 9">GMNB39</strain>
    </source>
</reference>
<evidence type="ECO:0000313" key="9">
    <source>
        <dbReference type="Proteomes" id="UP000268093"/>
    </source>
</evidence>